<dbReference type="Proteomes" id="UP000324222">
    <property type="component" value="Unassembled WGS sequence"/>
</dbReference>
<evidence type="ECO:0000313" key="3">
    <source>
        <dbReference type="Proteomes" id="UP000324222"/>
    </source>
</evidence>
<protein>
    <submittedName>
        <fullName evidence="2">Uncharacterized protein</fullName>
    </submittedName>
</protein>
<organism evidence="2 3">
    <name type="scientific">Portunus trituberculatus</name>
    <name type="common">Swimming crab</name>
    <name type="synonym">Neptunus trituberculatus</name>
    <dbReference type="NCBI Taxonomy" id="210409"/>
    <lineage>
        <taxon>Eukaryota</taxon>
        <taxon>Metazoa</taxon>
        <taxon>Ecdysozoa</taxon>
        <taxon>Arthropoda</taxon>
        <taxon>Crustacea</taxon>
        <taxon>Multicrustacea</taxon>
        <taxon>Malacostraca</taxon>
        <taxon>Eumalacostraca</taxon>
        <taxon>Eucarida</taxon>
        <taxon>Decapoda</taxon>
        <taxon>Pleocyemata</taxon>
        <taxon>Brachyura</taxon>
        <taxon>Eubrachyura</taxon>
        <taxon>Portunoidea</taxon>
        <taxon>Portunidae</taxon>
        <taxon>Portuninae</taxon>
        <taxon>Portunus</taxon>
    </lineage>
</organism>
<comment type="caution">
    <text evidence="2">The sequence shown here is derived from an EMBL/GenBank/DDBJ whole genome shotgun (WGS) entry which is preliminary data.</text>
</comment>
<evidence type="ECO:0000313" key="2">
    <source>
        <dbReference type="EMBL" id="MPD02493.1"/>
    </source>
</evidence>
<sequence length="68" mass="7448">MAWGRKCGSDTCLYEYNIEWLPDSIISCRGDLISVGGGIIIMQNPPPLPQQMRCSNGTTQPPTSFSTN</sequence>
<evidence type="ECO:0000256" key="1">
    <source>
        <dbReference type="SAM" id="MobiDB-lite"/>
    </source>
</evidence>
<dbReference type="AlphaFoldDB" id="A0A5B7K223"/>
<gene>
    <name evidence="2" type="ORF">E2C01_098080</name>
</gene>
<proteinExistence type="predicted"/>
<name>A0A5B7K223_PORTR</name>
<dbReference type="EMBL" id="VSRR010131651">
    <property type="protein sequence ID" value="MPD02493.1"/>
    <property type="molecule type" value="Genomic_DNA"/>
</dbReference>
<feature type="compositionally biased region" description="Polar residues" evidence="1">
    <location>
        <begin position="52"/>
        <end position="68"/>
    </location>
</feature>
<keyword evidence="3" id="KW-1185">Reference proteome</keyword>
<feature type="region of interest" description="Disordered" evidence="1">
    <location>
        <begin position="47"/>
        <end position="68"/>
    </location>
</feature>
<accession>A0A5B7K223</accession>
<reference evidence="2 3" key="1">
    <citation type="submission" date="2019-05" db="EMBL/GenBank/DDBJ databases">
        <title>Another draft genome of Portunus trituberculatus and its Hox gene families provides insights of decapod evolution.</title>
        <authorList>
            <person name="Jeong J.-H."/>
            <person name="Song I."/>
            <person name="Kim S."/>
            <person name="Choi T."/>
            <person name="Kim D."/>
            <person name="Ryu S."/>
            <person name="Kim W."/>
        </authorList>
    </citation>
    <scope>NUCLEOTIDE SEQUENCE [LARGE SCALE GENOMIC DNA]</scope>
    <source>
        <tissue evidence="2">Muscle</tissue>
    </source>
</reference>